<evidence type="ECO:0000256" key="1">
    <source>
        <dbReference type="ARBA" id="ARBA00004117"/>
    </source>
</evidence>
<sequence>MRHLSERQKVIAENVANSDTPGFEARTLGEPDFGALLDIRSGVAVQRPTVRVTSAMAALGATPSSTPTILDPDVSETKPDGNNVSLEDQLLRLGQVQADFAVLTNLYRKQMQLMKTALGRTGGS</sequence>
<dbReference type="Proteomes" id="UP000274661">
    <property type="component" value="Unassembled WGS sequence"/>
</dbReference>
<dbReference type="GO" id="GO:0009425">
    <property type="term" value="C:bacterial-type flagellum basal body"/>
    <property type="evidence" value="ECO:0007669"/>
    <property type="project" value="UniProtKB-SubCell"/>
</dbReference>
<evidence type="ECO:0000259" key="2">
    <source>
        <dbReference type="Pfam" id="PF00460"/>
    </source>
</evidence>
<name>A0A3R9WSE5_9SPHN</name>
<comment type="caution">
    <text evidence="3">The sequence shown here is derived from an EMBL/GenBank/DDBJ whole genome shotgun (WGS) entry which is preliminary data.</text>
</comment>
<dbReference type="EMBL" id="RWJF01000001">
    <property type="protein sequence ID" value="RST32177.1"/>
    <property type="molecule type" value="Genomic_DNA"/>
</dbReference>
<dbReference type="OrthoDB" id="9788334at2"/>
<keyword evidence="3" id="KW-0969">Cilium</keyword>
<evidence type="ECO:0000313" key="3">
    <source>
        <dbReference type="EMBL" id="RST32177.1"/>
    </source>
</evidence>
<gene>
    <name evidence="3" type="ORF">HMF7854_07620</name>
</gene>
<dbReference type="AlphaFoldDB" id="A0A3R9WSE5"/>
<dbReference type="Pfam" id="PF00460">
    <property type="entry name" value="Flg_bb_rod"/>
    <property type="match status" value="1"/>
</dbReference>
<comment type="subcellular location">
    <subcellularLocation>
        <location evidence="1">Bacterial flagellum basal body</location>
    </subcellularLocation>
</comment>
<organism evidence="3 4">
    <name type="scientific">Sphingomonas ginkgonis</name>
    <dbReference type="NCBI Taxonomy" id="2315330"/>
    <lineage>
        <taxon>Bacteria</taxon>
        <taxon>Pseudomonadati</taxon>
        <taxon>Pseudomonadota</taxon>
        <taxon>Alphaproteobacteria</taxon>
        <taxon>Sphingomonadales</taxon>
        <taxon>Sphingomonadaceae</taxon>
        <taxon>Sphingomonas</taxon>
    </lineage>
</organism>
<reference evidence="3 4" key="1">
    <citation type="submission" date="2018-12" db="EMBL/GenBank/DDBJ databases">
        <title>Sphingomonas sp. HMF7854 Genome sequencing and assembly.</title>
        <authorList>
            <person name="Cha I."/>
            <person name="Kang H."/>
            <person name="Kim H."/>
            <person name="Kang J."/>
            <person name="Joh K."/>
        </authorList>
    </citation>
    <scope>NUCLEOTIDE SEQUENCE [LARGE SCALE GENOMIC DNA]</scope>
    <source>
        <strain evidence="3 4">HMF7854</strain>
    </source>
</reference>
<dbReference type="InterPro" id="IPR001444">
    <property type="entry name" value="Flag_bb_rod_N"/>
</dbReference>
<evidence type="ECO:0000313" key="4">
    <source>
        <dbReference type="Proteomes" id="UP000274661"/>
    </source>
</evidence>
<keyword evidence="4" id="KW-1185">Reference proteome</keyword>
<keyword evidence="3" id="KW-0966">Cell projection</keyword>
<accession>A0A3R9WSE5</accession>
<proteinExistence type="predicted"/>
<feature type="domain" description="Flagellar basal body rod protein N-terminal" evidence="2">
    <location>
        <begin position="4"/>
        <end position="23"/>
    </location>
</feature>
<protein>
    <submittedName>
        <fullName evidence="3">Flagellar biosynthesis protein FlgB</fullName>
    </submittedName>
</protein>
<keyword evidence="3" id="KW-0282">Flagellum</keyword>